<dbReference type="RefSeq" id="WP_337108864.1">
    <property type="nucleotide sequence ID" value="NZ_JAPYKS010000029.1"/>
</dbReference>
<evidence type="ECO:0000256" key="5">
    <source>
        <dbReference type="ARBA" id="ARBA00022989"/>
    </source>
</evidence>
<organism evidence="9 10">
    <name type="scientific">Mesorhizobium salmacidum</name>
    <dbReference type="NCBI Taxonomy" id="3015171"/>
    <lineage>
        <taxon>Bacteria</taxon>
        <taxon>Pseudomonadati</taxon>
        <taxon>Pseudomonadota</taxon>
        <taxon>Alphaproteobacteria</taxon>
        <taxon>Hyphomicrobiales</taxon>
        <taxon>Phyllobacteriaceae</taxon>
        <taxon>Mesorhizobium</taxon>
    </lineage>
</organism>
<dbReference type="PANTHER" id="PTHR30151:SF38">
    <property type="entry name" value="ALIPHATIC SULFONATES TRANSPORT PERMEASE PROTEIN SSUC-RELATED"/>
    <property type="match status" value="1"/>
</dbReference>
<evidence type="ECO:0000259" key="8">
    <source>
        <dbReference type="PROSITE" id="PS50928"/>
    </source>
</evidence>
<evidence type="ECO:0000313" key="10">
    <source>
        <dbReference type="Proteomes" id="UP001387293"/>
    </source>
</evidence>
<name>A0ABU8L3D1_9HYPH</name>
<feature type="domain" description="ABC transmembrane type-1" evidence="8">
    <location>
        <begin position="62"/>
        <end position="244"/>
    </location>
</feature>
<evidence type="ECO:0000256" key="2">
    <source>
        <dbReference type="ARBA" id="ARBA00022448"/>
    </source>
</evidence>
<evidence type="ECO:0000313" key="9">
    <source>
        <dbReference type="EMBL" id="MEI9412471.1"/>
    </source>
</evidence>
<dbReference type="PROSITE" id="PS50928">
    <property type="entry name" value="ABC_TM1"/>
    <property type="match status" value="1"/>
</dbReference>
<feature type="transmembrane region" description="Helical" evidence="7">
    <location>
        <begin position="224"/>
        <end position="243"/>
    </location>
</feature>
<dbReference type="InterPro" id="IPR035906">
    <property type="entry name" value="MetI-like_sf"/>
</dbReference>
<evidence type="ECO:0000256" key="7">
    <source>
        <dbReference type="RuleBase" id="RU363032"/>
    </source>
</evidence>
<reference evidence="9 10" key="1">
    <citation type="submission" date="2022-12" db="EMBL/GenBank/DDBJ databases">
        <authorList>
            <person name="Muema E."/>
        </authorList>
    </citation>
    <scope>NUCLEOTIDE SEQUENCE [LARGE SCALE GENOMIC DNA]</scope>
    <source>
        <strain evidence="10">1326</strain>
    </source>
</reference>
<dbReference type="EMBL" id="JAPYKS010000029">
    <property type="protein sequence ID" value="MEI9412471.1"/>
    <property type="molecule type" value="Genomic_DNA"/>
</dbReference>
<feature type="transmembrane region" description="Helical" evidence="7">
    <location>
        <begin position="100"/>
        <end position="120"/>
    </location>
</feature>
<keyword evidence="5 7" id="KW-1133">Transmembrane helix</keyword>
<feature type="transmembrane region" description="Helical" evidence="7">
    <location>
        <begin position="59"/>
        <end position="88"/>
    </location>
</feature>
<comment type="caution">
    <text evidence="9">The sequence shown here is derived from an EMBL/GenBank/DDBJ whole genome shotgun (WGS) entry which is preliminary data.</text>
</comment>
<sequence length="255" mass="27920">MSNSLAASANAQRWQSVAALLGMLLIWQAAAWVVASRLLPSPLEVTIVLLQEALQGELAFHLGVSLTRVIVSLSVAIVVGSALGYAAGRSRDADLWLKPWIVLLLNVPALVTVILIYVWLGLVETALVFAVALNKIPNVAVTIREGAGRLDKDLTEMAEVYRFSGTRSLRYIVLPQLAPFFLVTLRSGLALTWKIVLLAELLGRSNGVGFQLQIYFQNFDVSHILAYAISFGVVMLAIEYGLLGPLERRLGVWRR</sequence>
<dbReference type="Proteomes" id="UP001387293">
    <property type="component" value="Unassembled WGS sequence"/>
</dbReference>
<keyword evidence="4 7" id="KW-0812">Transmembrane</keyword>
<gene>
    <name evidence="9" type="ORF">O7A60_27515</name>
</gene>
<proteinExistence type="inferred from homology"/>
<keyword evidence="3" id="KW-1003">Cell membrane</keyword>
<dbReference type="Pfam" id="PF00528">
    <property type="entry name" value="BPD_transp_1"/>
    <property type="match status" value="1"/>
</dbReference>
<keyword evidence="6 7" id="KW-0472">Membrane</keyword>
<evidence type="ECO:0000256" key="4">
    <source>
        <dbReference type="ARBA" id="ARBA00022692"/>
    </source>
</evidence>
<evidence type="ECO:0000256" key="1">
    <source>
        <dbReference type="ARBA" id="ARBA00004651"/>
    </source>
</evidence>
<dbReference type="SUPFAM" id="SSF161098">
    <property type="entry name" value="MetI-like"/>
    <property type="match status" value="1"/>
</dbReference>
<protein>
    <submittedName>
        <fullName evidence="9">ABC transporter permease subunit</fullName>
    </submittedName>
</protein>
<keyword evidence="2 7" id="KW-0813">Transport</keyword>
<dbReference type="PANTHER" id="PTHR30151">
    <property type="entry name" value="ALKANE SULFONATE ABC TRANSPORTER-RELATED, MEMBRANE SUBUNIT"/>
    <property type="match status" value="1"/>
</dbReference>
<evidence type="ECO:0000256" key="6">
    <source>
        <dbReference type="ARBA" id="ARBA00023136"/>
    </source>
</evidence>
<keyword evidence="10" id="KW-1185">Reference proteome</keyword>
<dbReference type="CDD" id="cd06261">
    <property type="entry name" value="TM_PBP2"/>
    <property type="match status" value="1"/>
</dbReference>
<accession>A0ABU8L3D1</accession>
<evidence type="ECO:0000256" key="3">
    <source>
        <dbReference type="ARBA" id="ARBA00022475"/>
    </source>
</evidence>
<dbReference type="InterPro" id="IPR000515">
    <property type="entry name" value="MetI-like"/>
</dbReference>
<comment type="similarity">
    <text evidence="7">Belongs to the binding-protein-dependent transport system permease family.</text>
</comment>
<dbReference type="Gene3D" id="1.10.3720.10">
    <property type="entry name" value="MetI-like"/>
    <property type="match status" value="1"/>
</dbReference>
<comment type="subcellular location">
    <subcellularLocation>
        <location evidence="1 7">Cell membrane</location>
        <topology evidence="1 7">Multi-pass membrane protein</topology>
    </subcellularLocation>
</comment>